<keyword evidence="2" id="KW-1185">Reference proteome</keyword>
<accession>A0A1H8HWR4</accession>
<name>A0A1H8HWR4_9RHOB</name>
<dbReference type="Proteomes" id="UP000199372">
    <property type="component" value="Unassembled WGS sequence"/>
</dbReference>
<sequence>MAETTKKKPAAKRKPKYDTDELRRIADVISGFPDPGRTDLIHRLETEEGMKSRETSEGRIYVKIAKLEVGTRGPMGQAIQNWGNRARRIAQGLD</sequence>
<gene>
    <name evidence="1" type="ORF">SAMN04488011_10528</name>
</gene>
<proteinExistence type="predicted"/>
<organism evidence="1 2">
    <name type="scientific">Palleronia pelagia</name>
    <dbReference type="NCBI Taxonomy" id="387096"/>
    <lineage>
        <taxon>Bacteria</taxon>
        <taxon>Pseudomonadati</taxon>
        <taxon>Pseudomonadota</taxon>
        <taxon>Alphaproteobacteria</taxon>
        <taxon>Rhodobacterales</taxon>
        <taxon>Roseobacteraceae</taxon>
        <taxon>Palleronia</taxon>
    </lineage>
</organism>
<dbReference type="EMBL" id="FOCM01000005">
    <property type="protein sequence ID" value="SEN60542.1"/>
    <property type="molecule type" value="Genomic_DNA"/>
</dbReference>
<dbReference type="OrthoDB" id="9976906at2"/>
<protein>
    <submittedName>
        <fullName evidence="1">Uncharacterized protein</fullName>
    </submittedName>
</protein>
<dbReference type="AlphaFoldDB" id="A0A1H8HWR4"/>
<reference evidence="2" key="1">
    <citation type="submission" date="2016-10" db="EMBL/GenBank/DDBJ databases">
        <authorList>
            <person name="Varghese N."/>
            <person name="Submissions S."/>
        </authorList>
    </citation>
    <scope>NUCLEOTIDE SEQUENCE [LARGE SCALE GENOMIC DNA]</scope>
    <source>
        <strain evidence="2">DSM 26893</strain>
    </source>
</reference>
<evidence type="ECO:0000313" key="1">
    <source>
        <dbReference type="EMBL" id="SEN60542.1"/>
    </source>
</evidence>
<evidence type="ECO:0000313" key="2">
    <source>
        <dbReference type="Proteomes" id="UP000199372"/>
    </source>
</evidence>
<dbReference type="RefSeq" id="WP_091845652.1">
    <property type="nucleotide sequence ID" value="NZ_FOCM01000005.1"/>
</dbReference>